<accession>A0A974DTQ1</accession>
<sequence length="152" mass="18064">MCDKFQARGYPEDILQRQCDEVKAQERTTLLKKREKKTDEHVTFVTQYNKGEFLYHPRKGTTIRITWWFSCNSTYAVYVIQCPCGLAYVGQTTRTVRESIREHKTAIRTGKKEQTVSGHFFEKGHNVNQLRFQVIDVIQPKRREYDLKPIFR</sequence>
<protein>
    <recommendedName>
        <fullName evidence="3">GIY-YIG domain-containing protein</fullName>
    </recommendedName>
</protein>
<evidence type="ECO:0000313" key="2">
    <source>
        <dbReference type="Proteomes" id="UP000694892"/>
    </source>
</evidence>
<proteinExistence type="predicted"/>
<organism evidence="1 2">
    <name type="scientific">Xenopus laevis</name>
    <name type="common">African clawed frog</name>
    <dbReference type="NCBI Taxonomy" id="8355"/>
    <lineage>
        <taxon>Eukaryota</taxon>
        <taxon>Metazoa</taxon>
        <taxon>Chordata</taxon>
        <taxon>Craniata</taxon>
        <taxon>Vertebrata</taxon>
        <taxon>Euteleostomi</taxon>
        <taxon>Amphibia</taxon>
        <taxon>Batrachia</taxon>
        <taxon>Anura</taxon>
        <taxon>Pipoidea</taxon>
        <taxon>Pipidae</taxon>
        <taxon>Xenopodinae</taxon>
        <taxon>Xenopus</taxon>
        <taxon>Xenopus</taxon>
    </lineage>
</organism>
<dbReference type="Proteomes" id="UP000694892">
    <property type="component" value="Chromosome 1S"/>
</dbReference>
<evidence type="ECO:0000313" key="1">
    <source>
        <dbReference type="EMBL" id="OCT96861.1"/>
    </source>
</evidence>
<dbReference type="EMBL" id="CM004467">
    <property type="protein sequence ID" value="OCT96861.1"/>
    <property type="molecule type" value="Genomic_DNA"/>
</dbReference>
<dbReference type="AlphaFoldDB" id="A0A974DTQ1"/>
<reference evidence="2" key="1">
    <citation type="journal article" date="2016" name="Nature">
        <title>Genome evolution in the allotetraploid frog Xenopus laevis.</title>
        <authorList>
            <person name="Session A.M."/>
            <person name="Uno Y."/>
            <person name="Kwon T."/>
            <person name="Chapman J.A."/>
            <person name="Toyoda A."/>
            <person name="Takahashi S."/>
            <person name="Fukui A."/>
            <person name="Hikosaka A."/>
            <person name="Suzuki A."/>
            <person name="Kondo M."/>
            <person name="van Heeringen S.J."/>
            <person name="Quigley I."/>
            <person name="Heinz S."/>
            <person name="Ogino H."/>
            <person name="Ochi H."/>
            <person name="Hellsten U."/>
            <person name="Lyons J.B."/>
            <person name="Simakov O."/>
            <person name="Putnam N."/>
            <person name="Stites J."/>
            <person name="Kuroki Y."/>
            <person name="Tanaka T."/>
            <person name="Michiue T."/>
            <person name="Watanabe M."/>
            <person name="Bogdanovic O."/>
            <person name="Lister R."/>
            <person name="Georgiou G."/>
            <person name="Paranjpe S.S."/>
            <person name="van Kruijsbergen I."/>
            <person name="Shu S."/>
            <person name="Carlson J."/>
            <person name="Kinoshita T."/>
            <person name="Ohta Y."/>
            <person name="Mawaribuchi S."/>
            <person name="Jenkins J."/>
            <person name="Grimwood J."/>
            <person name="Schmutz J."/>
            <person name="Mitros T."/>
            <person name="Mozaffari S.V."/>
            <person name="Suzuki Y."/>
            <person name="Haramoto Y."/>
            <person name="Yamamoto T.S."/>
            <person name="Takagi C."/>
            <person name="Heald R."/>
            <person name="Miller K."/>
            <person name="Haudenschild C."/>
            <person name="Kitzman J."/>
            <person name="Nakayama T."/>
            <person name="Izutsu Y."/>
            <person name="Robert J."/>
            <person name="Fortriede J."/>
            <person name="Burns K."/>
            <person name="Lotay V."/>
            <person name="Karimi K."/>
            <person name="Yasuoka Y."/>
            <person name="Dichmann D.S."/>
            <person name="Flajnik M.F."/>
            <person name="Houston D.W."/>
            <person name="Shendure J."/>
            <person name="DuPasquier L."/>
            <person name="Vize P.D."/>
            <person name="Zorn A.M."/>
            <person name="Ito M."/>
            <person name="Marcotte E.M."/>
            <person name="Wallingford J.B."/>
            <person name="Ito Y."/>
            <person name="Asashima M."/>
            <person name="Ueno N."/>
            <person name="Matsuda Y."/>
            <person name="Veenstra G.J."/>
            <person name="Fujiyama A."/>
            <person name="Harland R.M."/>
            <person name="Taira M."/>
            <person name="Rokhsar D.S."/>
        </authorList>
    </citation>
    <scope>NUCLEOTIDE SEQUENCE [LARGE SCALE GENOMIC DNA]</scope>
    <source>
        <strain evidence="2">J</strain>
    </source>
</reference>
<name>A0A974DTQ1_XENLA</name>
<gene>
    <name evidence="1" type="ORF">XELAEV_18009077mg</name>
</gene>
<evidence type="ECO:0008006" key="3">
    <source>
        <dbReference type="Google" id="ProtNLM"/>
    </source>
</evidence>
<dbReference type="PANTHER" id="PTHR21301:SF12">
    <property type="match status" value="1"/>
</dbReference>
<dbReference type="PANTHER" id="PTHR21301">
    <property type="entry name" value="REVERSE TRANSCRIPTASE"/>
    <property type="match status" value="1"/>
</dbReference>